<evidence type="ECO:0000313" key="3">
    <source>
        <dbReference type="Proteomes" id="UP001210211"/>
    </source>
</evidence>
<dbReference type="InterPro" id="IPR027923">
    <property type="entry name" value="Hydrophob_seed_dom"/>
</dbReference>
<dbReference type="CDD" id="cd01958">
    <property type="entry name" value="HPS_like"/>
    <property type="match status" value="1"/>
</dbReference>
<gene>
    <name evidence="2" type="ORF">LUZ61_019008</name>
</gene>
<dbReference type="PANTHER" id="PTHR31731">
    <property type="match status" value="1"/>
</dbReference>
<keyword evidence="3" id="KW-1185">Reference proteome</keyword>
<accession>A0AAD5ZAA1</accession>
<dbReference type="InterPro" id="IPR016140">
    <property type="entry name" value="Bifunc_inhib/LTP/seed_store"/>
</dbReference>
<name>A0AAD5ZAA1_9POAL</name>
<organism evidence="2 3">
    <name type="scientific">Rhynchospora tenuis</name>
    <dbReference type="NCBI Taxonomy" id="198213"/>
    <lineage>
        <taxon>Eukaryota</taxon>
        <taxon>Viridiplantae</taxon>
        <taxon>Streptophyta</taxon>
        <taxon>Embryophyta</taxon>
        <taxon>Tracheophyta</taxon>
        <taxon>Spermatophyta</taxon>
        <taxon>Magnoliopsida</taxon>
        <taxon>Liliopsida</taxon>
        <taxon>Poales</taxon>
        <taxon>Cyperaceae</taxon>
        <taxon>Cyperoideae</taxon>
        <taxon>Rhynchosporeae</taxon>
        <taxon>Rhynchospora</taxon>
    </lineage>
</organism>
<dbReference type="SUPFAM" id="SSF47699">
    <property type="entry name" value="Bifunctional inhibitor/lipid-transfer protein/seed storage 2S albumin"/>
    <property type="match status" value="1"/>
</dbReference>
<dbReference type="AlphaFoldDB" id="A0AAD5ZAA1"/>
<dbReference type="InterPro" id="IPR036312">
    <property type="entry name" value="Bifun_inhib/LTP/seed_sf"/>
</dbReference>
<dbReference type="SMART" id="SM00499">
    <property type="entry name" value="AAI"/>
    <property type="match status" value="1"/>
</dbReference>
<dbReference type="Pfam" id="PF14547">
    <property type="entry name" value="Hydrophob_seed"/>
    <property type="match status" value="1"/>
</dbReference>
<evidence type="ECO:0000259" key="1">
    <source>
        <dbReference type="SMART" id="SM00499"/>
    </source>
</evidence>
<dbReference type="EMBL" id="JAMRDG010000002">
    <property type="protein sequence ID" value="KAJ3689844.1"/>
    <property type="molecule type" value="Genomic_DNA"/>
</dbReference>
<protein>
    <recommendedName>
        <fullName evidence="1">Bifunctional inhibitor/plant lipid transfer protein/seed storage helical domain-containing protein</fullName>
    </recommendedName>
</protein>
<comment type="caution">
    <text evidence="2">The sequence shown here is derived from an EMBL/GenBank/DDBJ whole genome shotgun (WGS) entry which is preliminary data.</text>
</comment>
<sequence>MVSSCHDPIPTLYKSTTLSDQTHPIQTLITQKKSCCKRLTMASKAALFLAVNLLFFVLANAKCPSPPPPPPPPKSSCPTPPSSSSSSGKCPVDALKLGACANVLNLIKGVKIGSVPTSSCCSLLGGLVDLEAAVCLCTALKANILGINLNLPINLSLVLNYCGKGVPSGYQCY</sequence>
<evidence type="ECO:0000313" key="2">
    <source>
        <dbReference type="EMBL" id="KAJ3689844.1"/>
    </source>
</evidence>
<proteinExistence type="predicted"/>
<feature type="domain" description="Bifunctional inhibitor/plant lipid transfer protein/seed storage helical" evidence="1">
    <location>
        <begin position="90"/>
        <end position="172"/>
    </location>
</feature>
<dbReference type="Gene3D" id="1.10.110.10">
    <property type="entry name" value="Plant lipid-transfer and hydrophobic proteins"/>
    <property type="match status" value="1"/>
</dbReference>
<dbReference type="Proteomes" id="UP001210211">
    <property type="component" value="Unassembled WGS sequence"/>
</dbReference>
<reference evidence="2 3" key="1">
    <citation type="journal article" date="2022" name="Cell">
        <title>Repeat-based holocentromeres influence genome architecture and karyotype evolution.</title>
        <authorList>
            <person name="Hofstatter P.G."/>
            <person name="Thangavel G."/>
            <person name="Lux T."/>
            <person name="Neumann P."/>
            <person name="Vondrak T."/>
            <person name="Novak P."/>
            <person name="Zhang M."/>
            <person name="Costa L."/>
            <person name="Castellani M."/>
            <person name="Scott A."/>
            <person name="Toegelov H."/>
            <person name="Fuchs J."/>
            <person name="Mata-Sucre Y."/>
            <person name="Dias Y."/>
            <person name="Vanzela A.L.L."/>
            <person name="Huettel B."/>
            <person name="Almeida C.C.S."/>
            <person name="Simkova H."/>
            <person name="Souza G."/>
            <person name="Pedrosa-Harand A."/>
            <person name="Macas J."/>
            <person name="Mayer K.F.X."/>
            <person name="Houben A."/>
            <person name="Marques A."/>
        </authorList>
    </citation>
    <scope>NUCLEOTIDE SEQUENCE [LARGE SCALE GENOMIC DNA]</scope>
    <source>
        <strain evidence="2">RhyTen1mFocal</strain>
    </source>
</reference>
<dbReference type="InterPro" id="IPR051636">
    <property type="entry name" value="Plant_LTP/defense-related"/>
</dbReference>